<organism evidence="2">
    <name type="scientific">Percolomonas cosmopolitus</name>
    <dbReference type="NCBI Taxonomy" id="63605"/>
    <lineage>
        <taxon>Eukaryota</taxon>
        <taxon>Discoba</taxon>
        <taxon>Heterolobosea</taxon>
        <taxon>Tetramitia</taxon>
        <taxon>Eutetramitia</taxon>
        <taxon>Percolomonadidae</taxon>
        <taxon>Percolomonas</taxon>
    </lineage>
</organism>
<proteinExistence type="predicted"/>
<dbReference type="InterPro" id="IPR019180">
    <property type="entry name" value="Oxidoreductase-like_N"/>
</dbReference>
<evidence type="ECO:0000313" key="2">
    <source>
        <dbReference type="EMBL" id="CAD9078711.1"/>
    </source>
</evidence>
<dbReference type="Pfam" id="PF09791">
    <property type="entry name" value="Oxidored-like"/>
    <property type="match status" value="1"/>
</dbReference>
<protein>
    <recommendedName>
        <fullName evidence="1">Oxidoreductase-like domain-containing protein</fullName>
    </recommendedName>
</protein>
<name>A0A7S1KMV1_9EUKA</name>
<dbReference type="AlphaFoldDB" id="A0A7S1KMV1"/>
<dbReference type="EMBL" id="HBGD01002320">
    <property type="protein sequence ID" value="CAD9078711.1"/>
    <property type="molecule type" value="Transcribed_RNA"/>
</dbReference>
<accession>A0A7S1KMV1</accession>
<evidence type="ECO:0000259" key="1">
    <source>
        <dbReference type="Pfam" id="PF09791"/>
    </source>
</evidence>
<sequence length="129" mass="15187">MKKPVIPTNCCGNMCRDCVWNEYFMQSEKYEAWSKKHGKGNESDDSVLDPNIDMFAKLEKRLLEQRNLRELARKQQRSRVNIVFDVKRSNSLRLYLEVMRNKQNQQPTFGYNKLDVDHFLGGEGGQQQV</sequence>
<feature type="domain" description="Oxidoreductase-like" evidence="1">
    <location>
        <begin position="2"/>
        <end position="35"/>
    </location>
</feature>
<gene>
    <name evidence="2" type="ORF">PCOS0759_LOCUS1943</name>
</gene>
<reference evidence="2" key="1">
    <citation type="submission" date="2021-01" db="EMBL/GenBank/DDBJ databases">
        <authorList>
            <person name="Corre E."/>
            <person name="Pelletier E."/>
            <person name="Niang G."/>
            <person name="Scheremetjew M."/>
            <person name="Finn R."/>
            <person name="Kale V."/>
            <person name="Holt S."/>
            <person name="Cochrane G."/>
            <person name="Meng A."/>
            <person name="Brown T."/>
            <person name="Cohen L."/>
        </authorList>
    </citation>
    <scope>NUCLEOTIDE SEQUENCE</scope>
    <source>
        <strain evidence="2">WS</strain>
    </source>
</reference>